<evidence type="ECO:0000313" key="2">
    <source>
        <dbReference type="Proteomes" id="UP001050691"/>
    </source>
</evidence>
<protein>
    <submittedName>
        <fullName evidence="1">Uncharacterized protein</fullName>
    </submittedName>
</protein>
<sequence length="178" mass="19624">MSGLLPERPTPVTQPIFEQTQVAQTIWRYDILSYSNPGLILDGEWGLYAGTAVGLVARPTSLWAMAIEFVTVGLYINSLLASLNSRSQLREMDSGTLEYQSRSLKTPISPAATAHNRITVTTTQTRYVDGMRSPVDLNMKFQSSDEGLDTAYSSEGKIEALNKLFSTFAIDRSNSTAY</sequence>
<dbReference type="AlphaFoldDB" id="A0AAV5A9Z6"/>
<proteinExistence type="predicted"/>
<evidence type="ECO:0000313" key="1">
    <source>
        <dbReference type="EMBL" id="GJJ10293.1"/>
    </source>
</evidence>
<name>A0AAV5A9Z6_9AGAM</name>
<comment type="caution">
    <text evidence="1">The sequence shown here is derived from an EMBL/GenBank/DDBJ whole genome shotgun (WGS) entry which is preliminary data.</text>
</comment>
<accession>A0AAV5A9Z6</accession>
<gene>
    <name evidence="1" type="ORF">Clacol_004519</name>
</gene>
<organism evidence="1 2">
    <name type="scientific">Clathrus columnatus</name>
    <dbReference type="NCBI Taxonomy" id="1419009"/>
    <lineage>
        <taxon>Eukaryota</taxon>
        <taxon>Fungi</taxon>
        <taxon>Dikarya</taxon>
        <taxon>Basidiomycota</taxon>
        <taxon>Agaricomycotina</taxon>
        <taxon>Agaricomycetes</taxon>
        <taxon>Phallomycetidae</taxon>
        <taxon>Phallales</taxon>
        <taxon>Clathraceae</taxon>
        <taxon>Clathrus</taxon>
    </lineage>
</organism>
<dbReference type="Proteomes" id="UP001050691">
    <property type="component" value="Unassembled WGS sequence"/>
</dbReference>
<reference evidence="1" key="1">
    <citation type="submission" date="2021-10" db="EMBL/GenBank/DDBJ databases">
        <title>De novo Genome Assembly of Clathrus columnatus (Basidiomycota, Fungi) Using Illumina and Nanopore Sequence Data.</title>
        <authorList>
            <person name="Ogiso-Tanaka E."/>
            <person name="Itagaki H."/>
            <person name="Hosoya T."/>
            <person name="Hosaka K."/>
        </authorList>
    </citation>
    <scope>NUCLEOTIDE SEQUENCE</scope>
    <source>
        <strain evidence="1">MO-923</strain>
    </source>
</reference>
<keyword evidence="2" id="KW-1185">Reference proteome</keyword>
<dbReference type="EMBL" id="BPWL01000005">
    <property type="protein sequence ID" value="GJJ10293.1"/>
    <property type="molecule type" value="Genomic_DNA"/>
</dbReference>